<evidence type="ECO:0000313" key="3">
    <source>
        <dbReference type="EMBL" id="OJH36267.1"/>
    </source>
</evidence>
<evidence type="ECO:0000256" key="1">
    <source>
        <dbReference type="ARBA" id="ARBA00023002"/>
    </source>
</evidence>
<protein>
    <submittedName>
        <fullName evidence="3">Aldo/keto reductase</fullName>
    </submittedName>
</protein>
<dbReference type="Pfam" id="PF00248">
    <property type="entry name" value="Aldo_ket_red"/>
    <property type="match status" value="1"/>
</dbReference>
<dbReference type="InterPro" id="IPR023210">
    <property type="entry name" value="NADP_OxRdtase_dom"/>
</dbReference>
<accession>A0A1L9B1Y2</accession>
<dbReference type="GO" id="GO:0005829">
    <property type="term" value="C:cytosol"/>
    <property type="evidence" value="ECO:0007669"/>
    <property type="project" value="TreeGrafter"/>
</dbReference>
<dbReference type="InterPro" id="IPR036812">
    <property type="entry name" value="NAD(P)_OxRdtase_dom_sf"/>
</dbReference>
<name>A0A1L9B1Y2_9BACT</name>
<keyword evidence="1" id="KW-0560">Oxidoreductase</keyword>
<dbReference type="InterPro" id="IPR050523">
    <property type="entry name" value="AKR_Detox_Biosynth"/>
</dbReference>
<dbReference type="AlphaFoldDB" id="A0A1L9B1Y2"/>
<reference evidence="4" key="1">
    <citation type="submission" date="2016-11" db="EMBL/GenBank/DDBJ databases">
        <authorList>
            <person name="Shukria A."/>
            <person name="Stevens D.C."/>
        </authorList>
    </citation>
    <scope>NUCLEOTIDE SEQUENCE [LARGE SCALE GENOMIC DNA]</scope>
    <source>
        <strain evidence="4">Cbfe23</strain>
    </source>
</reference>
<dbReference type="PANTHER" id="PTHR43364">
    <property type="entry name" value="NADH-SPECIFIC METHYLGLYOXAL REDUCTASE-RELATED"/>
    <property type="match status" value="1"/>
</dbReference>
<evidence type="ECO:0000259" key="2">
    <source>
        <dbReference type="Pfam" id="PF00248"/>
    </source>
</evidence>
<dbReference type="InterPro" id="IPR020471">
    <property type="entry name" value="AKR"/>
</dbReference>
<organism evidence="3 4">
    <name type="scientific">Cystobacter ferrugineus</name>
    <dbReference type="NCBI Taxonomy" id="83449"/>
    <lineage>
        <taxon>Bacteria</taxon>
        <taxon>Pseudomonadati</taxon>
        <taxon>Myxococcota</taxon>
        <taxon>Myxococcia</taxon>
        <taxon>Myxococcales</taxon>
        <taxon>Cystobacterineae</taxon>
        <taxon>Archangiaceae</taxon>
        <taxon>Cystobacter</taxon>
    </lineage>
</organism>
<dbReference type="PRINTS" id="PR00069">
    <property type="entry name" value="ALDKETRDTASE"/>
</dbReference>
<dbReference type="Proteomes" id="UP000182229">
    <property type="component" value="Unassembled WGS sequence"/>
</dbReference>
<keyword evidence="4" id="KW-1185">Reference proteome</keyword>
<dbReference type="EMBL" id="MPIN01000011">
    <property type="protein sequence ID" value="OJH36267.1"/>
    <property type="molecule type" value="Genomic_DNA"/>
</dbReference>
<dbReference type="OrthoDB" id="5488419at2"/>
<sequence length="319" mass="34763">MTIDNLKTPTVALGTWAWGDSGETGNGYFGSHLTPSGLEKVADKAHAAGFTLWDTAVVYGMGRSETVLGEVLKRYARSDYQLSTKFTPQAAGTGEAPVADMLEQSLARLGTDYIDLYWIHNPADVARWTPHLIPLLKSGKVRHVGVSNHKLSDIELANQILGAAGFRVEAVQNHYSLLYRSSEQAGILDYCRKRDIPFFAYMVLEQGALSGKYSPENPLPQGSDRAKHYNGLLPQLKALTDKLASIGQKQGAAAPEIATAWAIAKGTTPIIGVTKPQYIESLVRANSITLTRDDMAELESLADAADVNTRGWWEQEMSV</sequence>
<comment type="caution">
    <text evidence="3">The sequence shown here is derived from an EMBL/GenBank/DDBJ whole genome shotgun (WGS) entry which is preliminary data.</text>
</comment>
<dbReference type="GO" id="GO:0016491">
    <property type="term" value="F:oxidoreductase activity"/>
    <property type="evidence" value="ECO:0007669"/>
    <property type="project" value="UniProtKB-KW"/>
</dbReference>
<dbReference type="Gene3D" id="3.20.20.100">
    <property type="entry name" value="NADP-dependent oxidoreductase domain"/>
    <property type="match status" value="1"/>
</dbReference>
<dbReference type="CDD" id="cd19103">
    <property type="entry name" value="AKR_unchar"/>
    <property type="match status" value="1"/>
</dbReference>
<gene>
    <name evidence="3" type="ORF">BON30_34495</name>
</gene>
<reference evidence="3 4" key="2">
    <citation type="submission" date="2016-12" db="EMBL/GenBank/DDBJ databases">
        <title>Draft Genome Sequence of Cystobacter ferrugineus Strain Cbfe23.</title>
        <authorList>
            <person name="Akbar S."/>
            <person name="Dowd S.E."/>
            <person name="Stevens D.C."/>
        </authorList>
    </citation>
    <scope>NUCLEOTIDE SEQUENCE [LARGE SCALE GENOMIC DNA]</scope>
    <source>
        <strain evidence="3 4">Cbfe23</strain>
    </source>
</reference>
<dbReference type="STRING" id="83449.BON30_34495"/>
<dbReference type="RefSeq" id="WP_071902760.1">
    <property type="nucleotide sequence ID" value="NZ_MPIN01000011.1"/>
</dbReference>
<feature type="domain" description="NADP-dependent oxidoreductase" evidence="2">
    <location>
        <begin position="11"/>
        <end position="302"/>
    </location>
</feature>
<proteinExistence type="predicted"/>
<dbReference type="PANTHER" id="PTHR43364:SF4">
    <property type="entry name" value="NAD(P)-LINKED OXIDOREDUCTASE SUPERFAMILY PROTEIN"/>
    <property type="match status" value="1"/>
</dbReference>
<dbReference type="SUPFAM" id="SSF51430">
    <property type="entry name" value="NAD(P)-linked oxidoreductase"/>
    <property type="match status" value="1"/>
</dbReference>
<evidence type="ECO:0000313" key="4">
    <source>
        <dbReference type="Proteomes" id="UP000182229"/>
    </source>
</evidence>